<comment type="catalytic activity">
    <reaction evidence="1 8">
        <text>Thiol-dependent hydrolysis of ester, thioester, amide, peptide and isopeptide bonds formed by the C-terminal Gly of ubiquitin (a 76-residue protein attached to proteins as an intracellular targeting signal).</text>
        <dbReference type="EC" id="3.4.19.12"/>
    </reaction>
</comment>
<protein>
    <recommendedName>
        <fullName evidence="8">Ubiquitin carboxyl-terminal hydrolase MINDY</fullName>
        <ecNumber evidence="8">3.4.19.12</ecNumber>
    </recommendedName>
</protein>
<sequence>MEAEDASVAAVITDVKRILWGDQINEELFLRWSQGFIFSPDESTALVQREGGPCAVIAPVQAFIVRALMKDLEFFSTNSWRHMPSERVDSYLCQALTEILRQVANSDSAPVETPPSTSAKLKLIQDQQQQSDPAASLTPQSPPVPPPSTYCIVFLNEPLSRRISCESEVADVPQDNRPHRTEEEIFHRNLRLLKLDNINQVESVLKEKLESFKGHYGVLQFLYSAILTKGVSRLSHDMSEASELIDPVHGHGGQSLINLFLSGQGVNYVFDNDKYLGGLELKGIARQCEVGFLTVLERLRYCEVGSFLKNPKYPIWLLGSETHLTVLFSWDMNLVKPESSAGQALRVFKTYDPDGNNFIQTVVLDDVMRTAGLFADTEYVEIMTKKLDPENLGIVLMNDFMDEFFQNENYGGPDTFTVFHYNGLPRGSSSTNKVVYNEGNAIILETDLRCLSDENMLLTCLQTKWPNIDVQWLSGSTPSIN</sequence>
<comment type="caution">
    <text evidence="11">The sequence shown here is derived from an EMBL/GenBank/DDBJ whole genome shotgun (WGS) entry which is preliminary data.</text>
</comment>
<evidence type="ECO:0000256" key="1">
    <source>
        <dbReference type="ARBA" id="ARBA00000707"/>
    </source>
</evidence>
<evidence type="ECO:0000313" key="12">
    <source>
        <dbReference type="Proteomes" id="UP000198287"/>
    </source>
</evidence>
<keyword evidence="6 8" id="KW-0378">Hydrolase</keyword>
<dbReference type="Gene3D" id="1.10.238.10">
    <property type="entry name" value="EF-hand"/>
    <property type="match status" value="1"/>
</dbReference>
<evidence type="ECO:0000256" key="3">
    <source>
        <dbReference type="ARBA" id="ARBA00011074"/>
    </source>
</evidence>
<organism evidence="11 12">
    <name type="scientific">Folsomia candida</name>
    <name type="common">Springtail</name>
    <dbReference type="NCBI Taxonomy" id="158441"/>
    <lineage>
        <taxon>Eukaryota</taxon>
        <taxon>Metazoa</taxon>
        <taxon>Ecdysozoa</taxon>
        <taxon>Arthropoda</taxon>
        <taxon>Hexapoda</taxon>
        <taxon>Collembola</taxon>
        <taxon>Entomobryomorpha</taxon>
        <taxon>Isotomoidea</taxon>
        <taxon>Isotomidae</taxon>
        <taxon>Proisotominae</taxon>
        <taxon>Folsomia</taxon>
    </lineage>
</organism>
<feature type="region of interest" description="Disordered" evidence="9">
    <location>
        <begin position="105"/>
        <end position="144"/>
    </location>
</feature>
<dbReference type="OrthoDB" id="9981542at2759"/>
<dbReference type="GO" id="GO:1990380">
    <property type="term" value="F:K48-linked deubiquitinase activity"/>
    <property type="evidence" value="ECO:0007669"/>
    <property type="project" value="UniProtKB-UniRule"/>
</dbReference>
<keyword evidence="7 8" id="KW-0788">Thiol protease</keyword>
<evidence type="ECO:0000256" key="7">
    <source>
        <dbReference type="ARBA" id="ARBA00022807"/>
    </source>
</evidence>
<keyword evidence="5 8" id="KW-0833">Ubl conjugation pathway</keyword>
<dbReference type="EMBL" id="LNIX01000007">
    <property type="protein sequence ID" value="OXA51845.1"/>
    <property type="molecule type" value="Genomic_DNA"/>
</dbReference>
<evidence type="ECO:0000259" key="10">
    <source>
        <dbReference type="PROSITE" id="PS50835"/>
    </source>
</evidence>
<dbReference type="EC" id="3.4.19.12" evidence="8"/>
<dbReference type="InterPro" id="IPR011992">
    <property type="entry name" value="EF-hand-dom_pair"/>
</dbReference>
<accession>A0A226E272</accession>
<evidence type="ECO:0000256" key="9">
    <source>
        <dbReference type="SAM" id="MobiDB-lite"/>
    </source>
</evidence>
<proteinExistence type="inferred from homology"/>
<dbReference type="PROSITE" id="PS50835">
    <property type="entry name" value="IG_LIKE"/>
    <property type="match status" value="1"/>
</dbReference>
<evidence type="ECO:0000313" key="11">
    <source>
        <dbReference type="EMBL" id="OXA51845.1"/>
    </source>
</evidence>
<comment type="function">
    <text evidence="2 8">Hydrolase that can remove 'Lys-48'-linked conjugated ubiquitin from proteins.</text>
</comment>
<reference evidence="11 12" key="1">
    <citation type="submission" date="2015-12" db="EMBL/GenBank/DDBJ databases">
        <title>The genome of Folsomia candida.</title>
        <authorList>
            <person name="Faddeeva A."/>
            <person name="Derks M.F."/>
            <person name="Anvar Y."/>
            <person name="Smit S."/>
            <person name="Van Straalen N."/>
            <person name="Roelofs D."/>
        </authorList>
    </citation>
    <scope>NUCLEOTIDE SEQUENCE [LARGE SCALE GENOMIC DNA]</scope>
    <source>
        <strain evidence="11 12">VU population</strain>
        <tissue evidence="11">Whole body</tissue>
    </source>
</reference>
<evidence type="ECO:0000256" key="2">
    <source>
        <dbReference type="ARBA" id="ARBA00002107"/>
    </source>
</evidence>
<feature type="compositionally biased region" description="Polar residues" evidence="9">
    <location>
        <begin position="105"/>
        <end position="119"/>
    </location>
</feature>
<dbReference type="PANTHER" id="PTHR12473">
    <property type="entry name" value="UBIQUITIN CARBOXYL-TERMINAL HYDROLASE MINDY-4-RELATED"/>
    <property type="match status" value="1"/>
</dbReference>
<feature type="domain" description="Ig-like" evidence="10">
    <location>
        <begin position="425"/>
        <end position="481"/>
    </location>
</feature>
<evidence type="ECO:0000256" key="4">
    <source>
        <dbReference type="ARBA" id="ARBA00022670"/>
    </source>
</evidence>
<keyword evidence="4 8" id="KW-0645">Protease</keyword>
<dbReference type="Proteomes" id="UP000198287">
    <property type="component" value="Unassembled WGS sequence"/>
</dbReference>
<dbReference type="SUPFAM" id="SSF47473">
    <property type="entry name" value="EF-hand"/>
    <property type="match status" value="1"/>
</dbReference>
<evidence type="ECO:0000256" key="5">
    <source>
        <dbReference type="ARBA" id="ARBA00022786"/>
    </source>
</evidence>
<keyword evidence="12" id="KW-1185">Reference proteome</keyword>
<dbReference type="GO" id="GO:0006508">
    <property type="term" value="P:proteolysis"/>
    <property type="evidence" value="ECO:0007669"/>
    <property type="project" value="UniProtKB-KW"/>
</dbReference>
<dbReference type="GO" id="GO:0071108">
    <property type="term" value="P:protein K48-linked deubiquitination"/>
    <property type="evidence" value="ECO:0007669"/>
    <property type="project" value="InterPro"/>
</dbReference>
<dbReference type="AlphaFoldDB" id="A0A226E272"/>
<dbReference type="OMA" id="VLQTKWP"/>
<name>A0A226E272_FOLCA</name>
<dbReference type="PANTHER" id="PTHR12473:SF17">
    <property type="entry name" value="UBIQUITIN CARBOXYL-TERMINAL HYDROLASE MINDY-3"/>
    <property type="match status" value="1"/>
</dbReference>
<dbReference type="InterPro" id="IPR025257">
    <property type="entry name" value="MINDY-3/4_CD"/>
</dbReference>
<gene>
    <name evidence="11" type="ORF">Fcan01_13590</name>
</gene>
<evidence type="ECO:0000256" key="8">
    <source>
        <dbReference type="RuleBase" id="RU367088"/>
    </source>
</evidence>
<dbReference type="SMART" id="SM01174">
    <property type="entry name" value="DUF4205"/>
    <property type="match status" value="1"/>
</dbReference>
<dbReference type="InterPro" id="IPR007110">
    <property type="entry name" value="Ig-like_dom"/>
</dbReference>
<dbReference type="InterPro" id="IPR039785">
    <property type="entry name" value="MINY3/4"/>
</dbReference>
<comment type="similarity">
    <text evidence="3 8">Belongs to the MINDY deubiquitinase family. FAM188 subfamily.</text>
</comment>
<dbReference type="Pfam" id="PF13898">
    <property type="entry name" value="MINDY-3_4_CD"/>
    <property type="match status" value="2"/>
</dbReference>
<evidence type="ECO:0000256" key="6">
    <source>
        <dbReference type="ARBA" id="ARBA00022801"/>
    </source>
</evidence>
<dbReference type="GO" id="GO:0004843">
    <property type="term" value="F:cysteine-type deubiquitinase activity"/>
    <property type="evidence" value="ECO:0007669"/>
    <property type="project" value="UniProtKB-UniRule"/>
</dbReference>